<protein>
    <submittedName>
        <fullName evidence="1">Uncharacterized protein</fullName>
    </submittedName>
</protein>
<evidence type="ECO:0000313" key="1">
    <source>
        <dbReference type="EMBL" id="RNA05805.1"/>
    </source>
</evidence>
<gene>
    <name evidence="1" type="ORF">BpHYR1_046200</name>
</gene>
<keyword evidence="2" id="KW-1185">Reference proteome</keyword>
<reference evidence="1 2" key="1">
    <citation type="journal article" date="2018" name="Sci. Rep.">
        <title>Genomic signatures of local adaptation to the degree of environmental predictability in rotifers.</title>
        <authorList>
            <person name="Franch-Gras L."/>
            <person name="Hahn C."/>
            <person name="Garcia-Roger E.M."/>
            <person name="Carmona M.J."/>
            <person name="Serra M."/>
            <person name="Gomez A."/>
        </authorList>
    </citation>
    <scope>NUCLEOTIDE SEQUENCE [LARGE SCALE GENOMIC DNA]</scope>
    <source>
        <strain evidence="1">HYR1</strain>
    </source>
</reference>
<dbReference type="EMBL" id="REGN01007599">
    <property type="protein sequence ID" value="RNA05805.1"/>
    <property type="molecule type" value="Genomic_DNA"/>
</dbReference>
<name>A0A3M7Q4A7_BRAPC</name>
<proteinExistence type="predicted"/>
<dbReference type="AlphaFoldDB" id="A0A3M7Q4A7"/>
<evidence type="ECO:0000313" key="2">
    <source>
        <dbReference type="Proteomes" id="UP000276133"/>
    </source>
</evidence>
<accession>A0A3M7Q4A7</accession>
<dbReference type="Proteomes" id="UP000276133">
    <property type="component" value="Unassembled WGS sequence"/>
</dbReference>
<comment type="caution">
    <text evidence="1">The sequence shown here is derived from an EMBL/GenBank/DDBJ whole genome shotgun (WGS) entry which is preliminary data.</text>
</comment>
<organism evidence="1 2">
    <name type="scientific">Brachionus plicatilis</name>
    <name type="common">Marine rotifer</name>
    <name type="synonym">Brachionus muelleri</name>
    <dbReference type="NCBI Taxonomy" id="10195"/>
    <lineage>
        <taxon>Eukaryota</taxon>
        <taxon>Metazoa</taxon>
        <taxon>Spiralia</taxon>
        <taxon>Gnathifera</taxon>
        <taxon>Rotifera</taxon>
        <taxon>Eurotatoria</taxon>
        <taxon>Monogononta</taxon>
        <taxon>Pseudotrocha</taxon>
        <taxon>Ploima</taxon>
        <taxon>Brachionidae</taxon>
        <taxon>Brachionus</taxon>
    </lineage>
</organism>
<sequence length="70" mass="7935">MFSPLNFSKFLQSVLELIYFPMIFPASLNSVTIYVDWWPYTGVAELVVGSESCSYEIQGSYLLVVGTKEE</sequence>